<evidence type="ECO:0000313" key="5">
    <source>
        <dbReference type="Proteomes" id="UP000190539"/>
    </source>
</evidence>
<name>A0A1V3ZZY9_9ACTN</name>
<evidence type="ECO:0000256" key="3">
    <source>
        <dbReference type="ARBA" id="ARBA00030771"/>
    </source>
</evidence>
<dbReference type="AlphaFoldDB" id="A0A1V3ZZY9"/>
<keyword evidence="2" id="KW-0808">Transferase</keyword>
<dbReference type="Pfam" id="PF16715">
    <property type="entry name" value="CDPS"/>
    <property type="match status" value="1"/>
</dbReference>
<protein>
    <recommendedName>
        <fullName evidence="3">Cyclodipeptide synthase</fullName>
    </recommendedName>
</protein>
<accession>A0A1V3ZZY9</accession>
<gene>
    <name evidence="4" type="ORF">B1H18_31355</name>
</gene>
<dbReference type="Gene3D" id="3.40.50.11710">
    <property type="entry name" value="Cyclodipeptide synthase"/>
    <property type="match status" value="1"/>
</dbReference>
<reference evidence="4 5" key="1">
    <citation type="submission" date="2017-02" db="EMBL/GenBank/DDBJ databases">
        <title>Draft Genome Sequence of Streptomyces tsukubaensis F601, a Producer of the immunosuppressant tacrolimus FK506.</title>
        <authorList>
            <person name="Zong G."/>
            <person name="Zhong C."/>
            <person name="Fu J."/>
            <person name="Qin R."/>
            <person name="Cao G."/>
        </authorList>
    </citation>
    <scope>NUCLEOTIDE SEQUENCE [LARGE SCALE GENOMIC DNA]</scope>
    <source>
        <strain evidence="4 5">F601</strain>
    </source>
</reference>
<dbReference type="Proteomes" id="UP000190539">
    <property type="component" value="Unassembled WGS sequence"/>
</dbReference>
<dbReference type="InterPro" id="IPR030903">
    <property type="entry name" value="CDPS"/>
</dbReference>
<comment type="similarity">
    <text evidence="1">Belongs to the CDPS family.</text>
</comment>
<dbReference type="STRING" id="83656.B1H18_31355"/>
<comment type="caution">
    <text evidence="4">The sequence shown here is derived from an EMBL/GenBank/DDBJ whole genome shotgun (WGS) entry which is preliminary data.</text>
</comment>
<keyword evidence="5" id="KW-1185">Reference proteome</keyword>
<evidence type="ECO:0000256" key="2">
    <source>
        <dbReference type="ARBA" id="ARBA00022679"/>
    </source>
</evidence>
<evidence type="ECO:0000313" key="4">
    <source>
        <dbReference type="EMBL" id="OON72088.1"/>
    </source>
</evidence>
<sequence>MGQCGLLPSATGAFRSNPLTERCRSIEARGDHILIGVSTGNSYFSTDRLTQLLRWSQKRFRVVDVICADTCIDTMLIAEGCAESEARQRAKRRITNVRRRIRHAVRDSRPGHASTTTHLLSDFERSDAYLAVRTRVLNTLEDHPPFTRACQAMVRCFLPAGAGDDSDDLSPRMRAGLAYVVNELPFVIDTPGILGPPTSLSCYHVLPPAVRHLYLESGGLTPVEGQGFAVITPVPPAGSEEEGSA</sequence>
<dbReference type="NCBIfam" id="TIGR04539">
    <property type="entry name" value="tRNA_cyclodipep"/>
    <property type="match status" value="1"/>
</dbReference>
<proteinExistence type="inferred from homology"/>
<dbReference type="EMBL" id="MVFC01000043">
    <property type="protein sequence ID" value="OON72088.1"/>
    <property type="molecule type" value="Genomic_DNA"/>
</dbReference>
<dbReference type="GO" id="GO:0016755">
    <property type="term" value="F:aminoacyltransferase activity"/>
    <property type="evidence" value="ECO:0007669"/>
    <property type="project" value="InterPro"/>
</dbReference>
<organism evidence="4 5">
    <name type="scientific">Streptomyces tsukubensis</name>
    <dbReference type="NCBI Taxonomy" id="83656"/>
    <lineage>
        <taxon>Bacteria</taxon>
        <taxon>Bacillati</taxon>
        <taxon>Actinomycetota</taxon>
        <taxon>Actinomycetes</taxon>
        <taxon>Kitasatosporales</taxon>
        <taxon>Streptomycetaceae</taxon>
        <taxon>Streptomyces</taxon>
    </lineage>
</organism>
<dbReference type="InterPro" id="IPR038622">
    <property type="entry name" value="CDPS_sf"/>
</dbReference>
<evidence type="ECO:0000256" key="1">
    <source>
        <dbReference type="ARBA" id="ARBA00006034"/>
    </source>
</evidence>